<dbReference type="OrthoDB" id="6435590at2759"/>
<proteinExistence type="predicted"/>
<comment type="caution">
    <text evidence="1">The sequence shown here is derived from an EMBL/GenBank/DDBJ whole genome shotgun (WGS) entry which is preliminary data.</text>
</comment>
<dbReference type="AlphaFoldDB" id="A0A8X6U537"/>
<feature type="non-terminal residue" evidence="1">
    <location>
        <position position="60"/>
    </location>
</feature>
<evidence type="ECO:0000313" key="1">
    <source>
        <dbReference type="EMBL" id="GFT75787.1"/>
    </source>
</evidence>
<organism evidence="1 2">
    <name type="scientific">Nephila pilipes</name>
    <name type="common">Giant wood spider</name>
    <name type="synonym">Nephila maculata</name>
    <dbReference type="NCBI Taxonomy" id="299642"/>
    <lineage>
        <taxon>Eukaryota</taxon>
        <taxon>Metazoa</taxon>
        <taxon>Ecdysozoa</taxon>
        <taxon>Arthropoda</taxon>
        <taxon>Chelicerata</taxon>
        <taxon>Arachnida</taxon>
        <taxon>Araneae</taxon>
        <taxon>Araneomorphae</taxon>
        <taxon>Entelegynae</taxon>
        <taxon>Araneoidea</taxon>
        <taxon>Nephilidae</taxon>
        <taxon>Nephila</taxon>
    </lineage>
</organism>
<dbReference type="EMBL" id="BMAW01022007">
    <property type="protein sequence ID" value="GFT75787.1"/>
    <property type="molecule type" value="Genomic_DNA"/>
</dbReference>
<accession>A0A8X6U537</accession>
<reference evidence="1" key="1">
    <citation type="submission" date="2020-08" db="EMBL/GenBank/DDBJ databases">
        <title>Multicomponent nature underlies the extraordinary mechanical properties of spider dragline silk.</title>
        <authorList>
            <person name="Kono N."/>
            <person name="Nakamura H."/>
            <person name="Mori M."/>
            <person name="Yoshida Y."/>
            <person name="Ohtoshi R."/>
            <person name="Malay A.D."/>
            <person name="Moran D.A.P."/>
            <person name="Tomita M."/>
            <person name="Numata K."/>
            <person name="Arakawa K."/>
        </authorList>
    </citation>
    <scope>NUCLEOTIDE SEQUENCE</scope>
</reference>
<gene>
    <name evidence="1" type="ORF">NPIL_552461</name>
</gene>
<name>A0A8X6U537_NEPPI</name>
<evidence type="ECO:0000313" key="2">
    <source>
        <dbReference type="Proteomes" id="UP000887013"/>
    </source>
</evidence>
<protein>
    <submittedName>
        <fullName evidence="1">Uncharacterized protein</fullName>
    </submittedName>
</protein>
<keyword evidence="2" id="KW-1185">Reference proteome</keyword>
<sequence length="60" mass="6678">MSLINQLKICSTIPRIRDETLLVELAARGIKLTDVGSDTLFLRVLLGADILVSILTRRIE</sequence>
<dbReference type="Proteomes" id="UP000887013">
    <property type="component" value="Unassembled WGS sequence"/>
</dbReference>